<reference evidence="3" key="1">
    <citation type="submission" date="2018-06" db="EMBL/GenBank/DDBJ databases">
        <authorList>
            <consortium name="Pathogen Informatics"/>
        </authorList>
    </citation>
    <scope>NUCLEOTIDE SEQUENCE [LARGE SCALE GENOMIC DNA]</scope>
    <source>
        <strain evidence="3">NCTC10124</strain>
    </source>
</reference>
<evidence type="ECO:0000313" key="2">
    <source>
        <dbReference type="EMBL" id="SYV92753.1"/>
    </source>
</evidence>
<dbReference type="EMBL" id="LS991953">
    <property type="protein sequence ID" value="SYV92753.1"/>
    <property type="molecule type" value="Genomic_DNA"/>
</dbReference>
<evidence type="ECO:0000313" key="3">
    <source>
        <dbReference type="Proteomes" id="UP000259328"/>
    </source>
</evidence>
<dbReference type="AlphaFoldDB" id="A0A3B0PT61"/>
<organism evidence="2 3">
    <name type="scientific">Mycoplasmopsis synoviae</name>
    <name type="common">Mycoplasma synoviae</name>
    <dbReference type="NCBI Taxonomy" id="2109"/>
    <lineage>
        <taxon>Bacteria</taxon>
        <taxon>Bacillati</taxon>
        <taxon>Mycoplasmatota</taxon>
        <taxon>Mycoplasmoidales</taxon>
        <taxon>Metamycoplasmataceae</taxon>
        <taxon>Mycoplasmopsis</taxon>
    </lineage>
</organism>
<protein>
    <submittedName>
        <fullName evidence="2">Uncharacterized protein</fullName>
    </submittedName>
</protein>
<gene>
    <name evidence="2" type="ORF">NCTC10124_00480</name>
</gene>
<evidence type="ECO:0000256" key="1">
    <source>
        <dbReference type="SAM" id="MobiDB-lite"/>
    </source>
</evidence>
<accession>A0A3B0PT61</accession>
<dbReference type="Proteomes" id="UP000259328">
    <property type="component" value="Chromosome"/>
</dbReference>
<proteinExistence type="predicted"/>
<feature type="region of interest" description="Disordered" evidence="1">
    <location>
        <begin position="1"/>
        <end position="32"/>
    </location>
</feature>
<name>A0A3B0PT61_MYCSY</name>
<feature type="compositionally biased region" description="Basic and acidic residues" evidence="1">
    <location>
        <begin position="14"/>
        <end position="32"/>
    </location>
</feature>
<feature type="non-terminal residue" evidence="2">
    <location>
        <position position="32"/>
    </location>
</feature>
<sequence length="32" mass="3658">MPKIVVQGYEADGEEKGKATHKEANQKKLEDW</sequence>